<keyword evidence="2" id="KW-1133">Transmembrane helix</keyword>
<keyword evidence="2" id="KW-0812">Transmembrane</keyword>
<evidence type="ECO:0000256" key="1">
    <source>
        <dbReference type="SAM" id="MobiDB-lite"/>
    </source>
</evidence>
<dbReference type="HOGENOM" id="CLU_047530_0_1_9"/>
<keyword evidence="5" id="KW-1185">Reference proteome</keyword>
<dbReference type="AlphaFoldDB" id="C7XWL2"/>
<evidence type="ECO:0000313" key="5">
    <source>
        <dbReference type="Proteomes" id="UP000003987"/>
    </source>
</evidence>
<feature type="transmembrane region" description="Helical" evidence="2">
    <location>
        <begin position="120"/>
        <end position="141"/>
    </location>
</feature>
<name>C7XWL2_9LACO</name>
<dbReference type="EMBL" id="GG698804">
    <property type="protein sequence ID" value="EEU30010.1"/>
    <property type="molecule type" value="Genomic_DNA"/>
</dbReference>
<dbReference type="InterPro" id="IPR025194">
    <property type="entry name" value="RodZ-like_C"/>
</dbReference>
<dbReference type="Pfam" id="PF13413">
    <property type="entry name" value="HTH_25"/>
    <property type="match status" value="1"/>
</dbReference>
<organism evidence="4 5">
    <name type="scientific">Limosilactobacillus coleohominis 101-4-CHN</name>
    <dbReference type="NCBI Taxonomy" id="575594"/>
    <lineage>
        <taxon>Bacteria</taxon>
        <taxon>Bacillati</taxon>
        <taxon>Bacillota</taxon>
        <taxon>Bacilli</taxon>
        <taxon>Lactobacillales</taxon>
        <taxon>Lactobacillaceae</taxon>
        <taxon>Limosilactobacillus</taxon>
    </lineage>
</organism>
<dbReference type="PANTHER" id="PTHR34475">
    <property type="match status" value="1"/>
</dbReference>
<proteinExistence type="predicted"/>
<dbReference type="PANTHER" id="PTHR34475:SF1">
    <property type="entry name" value="CYTOSKELETON PROTEIN RODZ"/>
    <property type="match status" value="1"/>
</dbReference>
<feature type="region of interest" description="Disordered" evidence="1">
    <location>
        <begin position="290"/>
        <end position="345"/>
    </location>
</feature>
<dbReference type="SUPFAM" id="SSF47413">
    <property type="entry name" value="lambda repressor-like DNA-binding domains"/>
    <property type="match status" value="1"/>
</dbReference>
<dbReference type="InterPro" id="IPR050400">
    <property type="entry name" value="Bact_Cytoskel_RodZ"/>
</dbReference>
<evidence type="ECO:0000256" key="2">
    <source>
        <dbReference type="SAM" id="Phobius"/>
    </source>
</evidence>
<feature type="compositionally biased region" description="Low complexity" evidence="1">
    <location>
        <begin position="152"/>
        <end position="162"/>
    </location>
</feature>
<dbReference type="Gene3D" id="1.10.260.40">
    <property type="entry name" value="lambda repressor-like DNA-binding domains"/>
    <property type="match status" value="1"/>
</dbReference>
<sequence length="345" mass="37793">MSEEQEQKLNIGKKLKDARVANGFTLDDLQQATKIQKRYLIAIEDEQFDELPGDFYVRAFIKQYANTVGLDGNELLKEYDDYLPKTKTADYSEHLNEAVEPRRSGNRPTAVKRIDGMRKYLPTIIISVIVLVILAAIWVTAIARNHNDSSKIDSSSVSVSGESSKKKASSSSKKTTKKAKDELKLTQSSRTANAVTYRSTKALSKATSLEITTTGTSTNSVMVDGMTRLSRTMAANGKQTVTLAKNARSITIRVGNARVAKIKIGNQTLDFTDNNRYPATRVVTILLGNETASSSSSSSSTVSSTQRTNNNQSNVTTQTSRTQGATTQRNNGTAQQTTTQQSTRQ</sequence>
<dbReference type="Proteomes" id="UP000003987">
    <property type="component" value="Unassembled WGS sequence"/>
</dbReference>
<accession>C7XWL2</accession>
<protein>
    <recommendedName>
        <fullName evidence="3">Cytoskeleton protein RodZ-like C-terminal domain-containing protein</fullName>
    </recommendedName>
</protein>
<feature type="region of interest" description="Disordered" evidence="1">
    <location>
        <begin position="149"/>
        <end position="187"/>
    </location>
</feature>
<gene>
    <name evidence="4" type="ORF">HMPREF0501_01015</name>
</gene>
<dbReference type="GO" id="GO:0003677">
    <property type="term" value="F:DNA binding"/>
    <property type="evidence" value="ECO:0007669"/>
    <property type="project" value="InterPro"/>
</dbReference>
<keyword evidence="2" id="KW-0472">Membrane</keyword>
<dbReference type="RefSeq" id="WP_006916852.1">
    <property type="nucleotide sequence ID" value="NZ_GG698804.1"/>
</dbReference>
<feature type="compositionally biased region" description="Low complexity" evidence="1">
    <location>
        <begin position="293"/>
        <end position="345"/>
    </location>
</feature>
<dbReference type="OrthoDB" id="9797543at2"/>
<evidence type="ECO:0000313" key="4">
    <source>
        <dbReference type="EMBL" id="EEU30010.1"/>
    </source>
</evidence>
<feature type="domain" description="Cytoskeleton protein RodZ-like C-terminal" evidence="3">
    <location>
        <begin position="211"/>
        <end position="275"/>
    </location>
</feature>
<dbReference type="eggNOG" id="COG1426">
    <property type="taxonomic scope" value="Bacteria"/>
</dbReference>
<dbReference type="Pfam" id="PF13464">
    <property type="entry name" value="RodZ_C"/>
    <property type="match status" value="1"/>
</dbReference>
<dbReference type="STRING" id="575594.HMPREF0501_01015"/>
<reference evidence="4 5" key="1">
    <citation type="submission" date="2009-06" db="EMBL/GenBank/DDBJ databases">
        <title>The Genome Sequence of Lactobacillus coleohominis strain 101-4-CHN.</title>
        <authorList>
            <consortium name="The Broad Institute Genome Sequencing Platform"/>
            <person name="Ward D."/>
            <person name="Young S.K."/>
            <person name="Zeng Q."/>
            <person name="Koehrsen M."/>
            <person name="Alvarado L."/>
            <person name="Berlin A."/>
            <person name="Borenstein D."/>
            <person name="Chen Z."/>
            <person name="Engels R."/>
            <person name="Freedman E."/>
            <person name="Gellesch M."/>
            <person name="Goldberg J."/>
            <person name="Griggs A."/>
            <person name="Gujja S."/>
            <person name="Heiman D."/>
            <person name="Hepburn T."/>
            <person name="Howarth C."/>
            <person name="Jen D."/>
            <person name="Larson L."/>
            <person name="Lewis B."/>
            <person name="Mehta T."/>
            <person name="Park D."/>
            <person name="Pearson M."/>
            <person name="Roberts A."/>
            <person name="Saif S."/>
            <person name="Shea T."/>
            <person name="Shenoy N."/>
            <person name="Sisk P."/>
            <person name="Stolte C."/>
            <person name="Sykes S."/>
            <person name="Walk T."/>
            <person name="White J."/>
            <person name="Yandava C."/>
            <person name="Liu Y."/>
            <person name="Xu Q."/>
            <person name="Lander E."/>
            <person name="Nusbaum C."/>
            <person name="Galagan J."/>
            <person name="Birren B."/>
        </authorList>
    </citation>
    <scope>NUCLEOTIDE SEQUENCE [LARGE SCALE GENOMIC DNA]</scope>
    <source>
        <strain evidence="4 5">101-4-CHN</strain>
    </source>
</reference>
<evidence type="ECO:0000259" key="3">
    <source>
        <dbReference type="Pfam" id="PF13464"/>
    </source>
</evidence>
<dbReference type="InterPro" id="IPR010982">
    <property type="entry name" value="Lambda_DNA-bd_dom_sf"/>
</dbReference>